<dbReference type="InterPro" id="IPR015421">
    <property type="entry name" value="PyrdxlP-dep_Trfase_major"/>
</dbReference>
<dbReference type="EC" id="2.8.1.7" evidence="3"/>
<dbReference type="EMBL" id="BAABZQ010000001">
    <property type="protein sequence ID" value="GAA6500113.1"/>
    <property type="molecule type" value="Genomic_DNA"/>
</dbReference>
<comment type="similarity">
    <text evidence="2">Belongs to the class-V pyridoxal-phosphate-dependent aminotransferase family. Csd subfamily.</text>
</comment>
<evidence type="ECO:0000256" key="1">
    <source>
        <dbReference type="ARBA" id="ARBA00001933"/>
    </source>
</evidence>
<keyword evidence="8" id="KW-0808">Transferase</keyword>
<sequence length="379" mass="41322">MIYLDNAATTLHKPPEVAEAVLQAMMHMGNSGRGSHEEALTASRRIYETREILAEMFHCPQAQNVVFTLNSTEALNTAIQGLVGPGEHVVTTDLEHNSVLRPLYRLEQEKGIRLSFAEADTRGCIDYDRLELLVKDNAKAIVCTHGSNLTGNLVDIARVGKIADTYGALFILDASQTAGVFPIDMEEMHIDVLCFTGHKSLFGPQGTGGLAVCGNLEIKPLKVGGSGIRTFDRIHPKELPTGLEAGTLNGHGIAGLGAGAAFIEKTGMDRIFRHEQRLTRTFYEGVKDIDGVTVYGDFSTWMRAPIVALNIWDYDSSEVSDELSQVYDIATRPGAHCAPRLHQALGTAEQGAVRFSFSYYNTEEEVQAAIDAVRKIASE</sequence>
<dbReference type="InterPro" id="IPR010969">
    <property type="entry name" value="Cys_dSase-rel_unknwn_funct"/>
</dbReference>
<evidence type="ECO:0000259" key="7">
    <source>
        <dbReference type="Pfam" id="PF00266"/>
    </source>
</evidence>
<dbReference type="RefSeq" id="WP_103732180.1">
    <property type="nucleotide sequence ID" value="NZ_AP031413.1"/>
</dbReference>
<comment type="caution">
    <text evidence="8">The sequence shown here is derived from an EMBL/GenBank/DDBJ whole genome shotgun (WGS) entry which is preliminary data.</text>
</comment>
<dbReference type="Proteomes" id="UP001600941">
    <property type="component" value="Unassembled WGS sequence"/>
</dbReference>
<feature type="domain" description="Aminotransferase class V" evidence="7">
    <location>
        <begin position="2"/>
        <end position="368"/>
    </location>
</feature>
<organism evidence="8 9">
    <name type="scientific">Blautia parvula</name>
    <dbReference type="NCBI Taxonomy" id="2877527"/>
    <lineage>
        <taxon>Bacteria</taxon>
        <taxon>Bacillati</taxon>
        <taxon>Bacillota</taxon>
        <taxon>Clostridia</taxon>
        <taxon>Lachnospirales</taxon>
        <taxon>Lachnospiraceae</taxon>
        <taxon>Blautia</taxon>
    </lineage>
</organism>
<dbReference type="NCBIfam" id="TIGR01977">
    <property type="entry name" value="am_tr_V_EF2568"/>
    <property type="match status" value="1"/>
</dbReference>
<dbReference type="InterPro" id="IPR020578">
    <property type="entry name" value="Aminotrans_V_PyrdxlP_BS"/>
</dbReference>
<accession>A0ABQ0BU93</accession>
<dbReference type="SUPFAM" id="SSF53383">
    <property type="entry name" value="PLP-dependent transferases"/>
    <property type="match status" value="1"/>
</dbReference>
<evidence type="ECO:0000256" key="4">
    <source>
        <dbReference type="ARBA" id="ARBA00022898"/>
    </source>
</evidence>
<dbReference type="PROSITE" id="PS00595">
    <property type="entry name" value="AA_TRANSFER_CLASS_5"/>
    <property type="match status" value="1"/>
</dbReference>
<evidence type="ECO:0000256" key="5">
    <source>
        <dbReference type="ARBA" id="ARBA00050776"/>
    </source>
</evidence>
<gene>
    <name evidence="8" type="ORF">K340107D12_29290</name>
</gene>
<protein>
    <recommendedName>
        <fullName evidence="3">cysteine desulfurase</fullName>
        <ecNumber evidence="3">2.8.1.7</ecNumber>
    </recommendedName>
</protein>
<evidence type="ECO:0000256" key="3">
    <source>
        <dbReference type="ARBA" id="ARBA00012239"/>
    </source>
</evidence>
<dbReference type="PANTHER" id="PTHR43586">
    <property type="entry name" value="CYSTEINE DESULFURASE"/>
    <property type="match status" value="1"/>
</dbReference>
<dbReference type="PANTHER" id="PTHR43586:SF4">
    <property type="entry name" value="ISOPENICILLIN N EPIMERASE"/>
    <property type="match status" value="1"/>
</dbReference>
<dbReference type="Pfam" id="PF00266">
    <property type="entry name" value="Aminotran_5"/>
    <property type="match status" value="1"/>
</dbReference>
<evidence type="ECO:0000256" key="2">
    <source>
        <dbReference type="ARBA" id="ARBA00010447"/>
    </source>
</evidence>
<dbReference type="Gene3D" id="3.90.1150.10">
    <property type="entry name" value="Aspartate Aminotransferase, domain 1"/>
    <property type="match status" value="1"/>
</dbReference>
<comment type="catalytic activity">
    <reaction evidence="5">
        <text>(sulfur carrier)-H + L-cysteine = (sulfur carrier)-SH + L-alanine</text>
        <dbReference type="Rhea" id="RHEA:43892"/>
        <dbReference type="Rhea" id="RHEA-COMP:14737"/>
        <dbReference type="Rhea" id="RHEA-COMP:14739"/>
        <dbReference type="ChEBI" id="CHEBI:29917"/>
        <dbReference type="ChEBI" id="CHEBI:35235"/>
        <dbReference type="ChEBI" id="CHEBI:57972"/>
        <dbReference type="ChEBI" id="CHEBI:64428"/>
        <dbReference type="EC" id="2.8.1.7"/>
    </reaction>
</comment>
<evidence type="ECO:0000313" key="9">
    <source>
        <dbReference type="Proteomes" id="UP001600941"/>
    </source>
</evidence>
<dbReference type="GO" id="GO:0008483">
    <property type="term" value="F:transaminase activity"/>
    <property type="evidence" value="ECO:0007669"/>
    <property type="project" value="UniProtKB-KW"/>
</dbReference>
<dbReference type="Gene3D" id="3.40.640.10">
    <property type="entry name" value="Type I PLP-dependent aspartate aminotransferase-like (Major domain)"/>
    <property type="match status" value="1"/>
</dbReference>
<name>A0ABQ0BU93_9FIRM</name>
<comment type="cofactor">
    <cofactor evidence="1 6">
        <name>pyridoxal 5'-phosphate</name>
        <dbReference type="ChEBI" id="CHEBI:597326"/>
    </cofactor>
</comment>
<dbReference type="InterPro" id="IPR015422">
    <property type="entry name" value="PyrdxlP-dep_Trfase_small"/>
</dbReference>
<reference evidence="8 9" key="1">
    <citation type="submission" date="2024-04" db="EMBL/GenBank/DDBJ databases">
        <title>Defined microbial consortia suppress multidrug-resistant proinflammatory Enterobacteriaceae via ecological control.</title>
        <authorList>
            <person name="Furuichi M."/>
            <person name="Kawaguchi T."/>
            <person name="Pust M."/>
            <person name="Yasuma K."/>
            <person name="Plichta D."/>
            <person name="Hasegawa N."/>
            <person name="Ohya T."/>
            <person name="Bhattarai S."/>
            <person name="Sasajima S."/>
            <person name="Aoto Y."/>
            <person name="Tuganbaev T."/>
            <person name="Yaginuma M."/>
            <person name="Ueda M."/>
            <person name="Okahashi N."/>
            <person name="Amafuji K."/>
            <person name="Kiridooshi Y."/>
            <person name="Sugita K."/>
            <person name="Strazar M."/>
            <person name="Skelly A."/>
            <person name="Suda W."/>
            <person name="Hattori M."/>
            <person name="Nakamoto N."/>
            <person name="Caballero S."/>
            <person name="Norman J."/>
            <person name="Olle B."/>
            <person name="Tanoue T."/>
            <person name="Arita M."/>
            <person name="Bucci V."/>
            <person name="Atarashi K."/>
            <person name="Xavier R."/>
            <person name="Honda K."/>
        </authorList>
    </citation>
    <scope>NUCLEOTIDE SEQUENCE [LARGE SCALE GENOMIC DNA]</scope>
    <source>
        <strain evidence="9">k34-0107-D12</strain>
    </source>
</reference>
<evidence type="ECO:0000313" key="8">
    <source>
        <dbReference type="EMBL" id="GAA6500113.1"/>
    </source>
</evidence>
<proteinExistence type="inferred from homology"/>
<dbReference type="InterPro" id="IPR000192">
    <property type="entry name" value="Aminotrans_V_dom"/>
</dbReference>
<dbReference type="PIRSF" id="PIRSF005572">
    <property type="entry name" value="NifS"/>
    <property type="match status" value="1"/>
</dbReference>
<keyword evidence="4" id="KW-0663">Pyridoxal phosphate</keyword>
<dbReference type="InterPro" id="IPR016454">
    <property type="entry name" value="Cysteine_dSase"/>
</dbReference>
<dbReference type="InterPro" id="IPR015424">
    <property type="entry name" value="PyrdxlP-dep_Trfase"/>
</dbReference>
<evidence type="ECO:0000256" key="6">
    <source>
        <dbReference type="RuleBase" id="RU004504"/>
    </source>
</evidence>
<keyword evidence="8" id="KW-0032">Aminotransferase</keyword>
<keyword evidence="9" id="KW-1185">Reference proteome</keyword>